<keyword evidence="2" id="KW-0186">Copper</keyword>
<evidence type="ECO:0000256" key="2">
    <source>
        <dbReference type="ARBA" id="ARBA00023008"/>
    </source>
</evidence>
<name>A0ABR3V3I7_HUMIN</name>
<feature type="signal peptide" evidence="3">
    <location>
        <begin position="1"/>
        <end position="18"/>
    </location>
</feature>
<dbReference type="PANTHER" id="PTHR11474:SF126">
    <property type="entry name" value="TYROSINASE-LIKE PROTEIN TYR-1-RELATED"/>
    <property type="match status" value="1"/>
</dbReference>
<reference evidence="5 6" key="1">
    <citation type="journal article" date="2024" name="Commun. Biol.">
        <title>Comparative genomic analysis of thermophilic fungi reveals convergent evolutionary adaptations and gene losses.</title>
        <authorList>
            <person name="Steindorff A.S."/>
            <person name="Aguilar-Pontes M.V."/>
            <person name="Robinson A.J."/>
            <person name="Andreopoulos B."/>
            <person name="LaButti K."/>
            <person name="Kuo A."/>
            <person name="Mondo S."/>
            <person name="Riley R."/>
            <person name="Otillar R."/>
            <person name="Haridas S."/>
            <person name="Lipzen A."/>
            <person name="Grimwood J."/>
            <person name="Schmutz J."/>
            <person name="Clum A."/>
            <person name="Reid I.D."/>
            <person name="Moisan M.C."/>
            <person name="Butler G."/>
            <person name="Nguyen T.T.M."/>
            <person name="Dewar K."/>
            <person name="Conant G."/>
            <person name="Drula E."/>
            <person name="Henrissat B."/>
            <person name="Hansel C."/>
            <person name="Singer S."/>
            <person name="Hutchinson M.I."/>
            <person name="de Vries R.P."/>
            <person name="Natvig D.O."/>
            <person name="Powell A.J."/>
            <person name="Tsang A."/>
            <person name="Grigoriev I.V."/>
        </authorList>
    </citation>
    <scope>NUCLEOTIDE SEQUENCE [LARGE SCALE GENOMIC DNA]</scope>
    <source>
        <strain evidence="5 6">CBS 620.91</strain>
    </source>
</reference>
<dbReference type="Pfam" id="PF00264">
    <property type="entry name" value="Tyrosinase"/>
    <property type="match status" value="1"/>
</dbReference>
<keyword evidence="3" id="KW-0732">Signal</keyword>
<comment type="caution">
    <text evidence="5">The sequence shown here is derived from an EMBL/GenBank/DDBJ whole genome shotgun (WGS) entry which is preliminary data.</text>
</comment>
<evidence type="ECO:0000313" key="5">
    <source>
        <dbReference type="EMBL" id="KAL1836325.1"/>
    </source>
</evidence>
<dbReference type="SUPFAM" id="SSF48056">
    <property type="entry name" value="Di-copper centre-containing domain"/>
    <property type="match status" value="1"/>
</dbReference>
<dbReference type="Gene3D" id="1.10.1280.10">
    <property type="entry name" value="Di-copper center containing domain from catechol oxidase"/>
    <property type="match status" value="1"/>
</dbReference>
<proteinExistence type="predicted"/>
<keyword evidence="1" id="KW-0479">Metal-binding</keyword>
<dbReference type="PROSITE" id="PS00498">
    <property type="entry name" value="TYROSINASE_2"/>
    <property type="match status" value="1"/>
</dbReference>
<dbReference type="InterPro" id="IPR002227">
    <property type="entry name" value="Tyrosinase_Cu-bd"/>
</dbReference>
<keyword evidence="6" id="KW-1185">Reference proteome</keyword>
<protein>
    <recommendedName>
        <fullName evidence="4">Tyrosinase copper-binding domain-containing protein</fullName>
    </recommendedName>
</protein>
<gene>
    <name evidence="5" type="ORF">VTJ49DRAFT_5309</name>
</gene>
<feature type="domain" description="Tyrosinase copper-binding" evidence="4">
    <location>
        <begin position="239"/>
        <end position="250"/>
    </location>
</feature>
<sequence>MVLPSLLVLLSACGGSMAAAVARSTTPRARDGTCTTILQRRAWHTFTDEEKRAYIDAELCLMAKPATLGLKGTKNRFEELQWTHQHQSNIVHNVGAFLPYHRLLMWAHEKLLREECGYQGAQPYWDEARDAGKFSTSDVLDPVTGFGGNGVGERGCIVDGPFVNFTNSLGPGYRIGEDHCIYRFVNDNISRQAARSFIDECYRHTTFARFWPCAEGSPHSGGHGGVGGKMLDPISSPGDPVFYLHHTWLDKVWWDWQALDLPARLTDISGRNTPGGGGFGGFPGGGNGTNPGFPWGNGTFPGGPGGGNPWRNVPFQDMVPPADAPGPEGDPGNVTTLTHILKMYGVVPDATIADVMDVRGSLLCYEYVDA</sequence>
<evidence type="ECO:0000313" key="6">
    <source>
        <dbReference type="Proteomes" id="UP001583172"/>
    </source>
</evidence>
<dbReference type="PANTHER" id="PTHR11474">
    <property type="entry name" value="TYROSINASE FAMILY MEMBER"/>
    <property type="match status" value="1"/>
</dbReference>
<dbReference type="EMBL" id="JAZGSY010000429">
    <property type="protein sequence ID" value="KAL1836325.1"/>
    <property type="molecule type" value="Genomic_DNA"/>
</dbReference>
<dbReference type="InterPro" id="IPR008922">
    <property type="entry name" value="Di-copper_centre_dom_sf"/>
</dbReference>
<dbReference type="PRINTS" id="PR00092">
    <property type="entry name" value="TYROSINASE"/>
</dbReference>
<evidence type="ECO:0000256" key="3">
    <source>
        <dbReference type="SAM" id="SignalP"/>
    </source>
</evidence>
<evidence type="ECO:0000259" key="4">
    <source>
        <dbReference type="PROSITE" id="PS00498"/>
    </source>
</evidence>
<organism evidence="5 6">
    <name type="scientific">Humicola insolens</name>
    <name type="common">Soft-rot fungus</name>
    <dbReference type="NCBI Taxonomy" id="85995"/>
    <lineage>
        <taxon>Eukaryota</taxon>
        <taxon>Fungi</taxon>
        <taxon>Dikarya</taxon>
        <taxon>Ascomycota</taxon>
        <taxon>Pezizomycotina</taxon>
        <taxon>Sordariomycetes</taxon>
        <taxon>Sordariomycetidae</taxon>
        <taxon>Sordariales</taxon>
        <taxon>Chaetomiaceae</taxon>
        <taxon>Mycothermus</taxon>
    </lineage>
</organism>
<accession>A0ABR3V3I7</accession>
<evidence type="ECO:0000256" key="1">
    <source>
        <dbReference type="ARBA" id="ARBA00022723"/>
    </source>
</evidence>
<dbReference type="Proteomes" id="UP001583172">
    <property type="component" value="Unassembled WGS sequence"/>
</dbReference>
<feature type="chain" id="PRO_5046302951" description="Tyrosinase copper-binding domain-containing protein" evidence="3">
    <location>
        <begin position="19"/>
        <end position="370"/>
    </location>
</feature>
<dbReference type="InterPro" id="IPR050316">
    <property type="entry name" value="Tyrosinase/Hemocyanin"/>
</dbReference>